<keyword evidence="2" id="KW-1185">Reference proteome</keyword>
<dbReference type="AlphaFoldDB" id="A0A183SRF9"/>
<evidence type="ECO:0000313" key="2">
    <source>
        <dbReference type="Proteomes" id="UP000275846"/>
    </source>
</evidence>
<sequence length="104" mass="11418">MCLFGVTVMHNPLEPPFGVSPRNTKTCLILRGDKEGVVSVNRVKAAVAEEPPDLLQGQNCADPCSSTFPIPSSNFPSPFSTLTTLSFHPSYPYQPRPKLFQCYC</sequence>
<proteinExistence type="predicted"/>
<reference evidence="3" key="1">
    <citation type="submission" date="2016-06" db="UniProtKB">
        <authorList>
            <consortium name="WormBaseParasite"/>
        </authorList>
    </citation>
    <scope>IDENTIFICATION</scope>
</reference>
<evidence type="ECO:0000313" key="3">
    <source>
        <dbReference type="WBParaSite" id="SSLN_0000702101-mRNA-1"/>
    </source>
</evidence>
<dbReference type="OrthoDB" id="10536615at2759"/>
<dbReference type="EMBL" id="UYSU01033859">
    <property type="protein sequence ID" value="VDL93192.1"/>
    <property type="molecule type" value="Genomic_DNA"/>
</dbReference>
<dbReference type="WBParaSite" id="SSLN_0000702101-mRNA-1">
    <property type="protein sequence ID" value="SSLN_0000702101-mRNA-1"/>
    <property type="gene ID" value="SSLN_0000702101"/>
</dbReference>
<gene>
    <name evidence="1" type="ORF">SSLN_LOCUS6807</name>
</gene>
<organism evidence="3">
    <name type="scientific">Schistocephalus solidus</name>
    <name type="common">Tapeworm</name>
    <dbReference type="NCBI Taxonomy" id="70667"/>
    <lineage>
        <taxon>Eukaryota</taxon>
        <taxon>Metazoa</taxon>
        <taxon>Spiralia</taxon>
        <taxon>Lophotrochozoa</taxon>
        <taxon>Platyhelminthes</taxon>
        <taxon>Cestoda</taxon>
        <taxon>Eucestoda</taxon>
        <taxon>Diphyllobothriidea</taxon>
        <taxon>Diphyllobothriidae</taxon>
        <taxon>Schistocephalus</taxon>
    </lineage>
</organism>
<reference evidence="1 2" key="2">
    <citation type="submission" date="2018-11" db="EMBL/GenBank/DDBJ databases">
        <authorList>
            <consortium name="Pathogen Informatics"/>
        </authorList>
    </citation>
    <scope>NUCLEOTIDE SEQUENCE [LARGE SCALE GENOMIC DNA]</scope>
    <source>
        <strain evidence="1 2">NST_G2</strain>
    </source>
</reference>
<accession>A0A183SRF9</accession>
<dbReference type="Proteomes" id="UP000275846">
    <property type="component" value="Unassembled WGS sequence"/>
</dbReference>
<name>A0A183SRF9_SCHSO</name>
<protein>
    <submittedName>
        <fullName evidence="1 3">Uncharacterized protein</fullName>
    </submittedName>
</protein>
<evidence type="ECO:0000313" key="1">
    <source>
        <dbReference type="EMBL" id="VDL93192.1"/>
    </source>
</evidence>